<dbReference type="RefSeq" id="WP_189336328.1">
    <property type="nucleotide sequence ID" value="NZ_AP023356.1"/>
</dbReference>
<gene>
    <name evidence="2" type="ORF">Aiant_59910</name>
</gene>
<feature type="region of interest" description="Disordered" evidence="1">
    <location>
        <begin position="29"/>
        <end position="51"/>
    </location>
</feature>
<evidence type="ECO:0000256" key="1">
    <source>
        <dbReference type="SAM" id="MobiDB-lite"/>
    </source>
</evidence>
<name>A0ABN6CK15_9ACTN</name>
<evidence type="ECO:0008006" key="4">
    <source>
        <dbReference type="Google" id="ProtNLM"/>
    </source>
</evidence>
<sequence length="63" mass="6993">MRCWICGEEPDWINVQTLSDPGPVLIPGAWPQASDGHRHAERPPTPAELEQAGHEALRRILEG</sequence>
<dbReference type="EMBL" id="AP023356">
    <property type="protein sequence ID" value="BCJ45334.1"/>
    <property type="molecule type" value="Genomic_DNA"/>
</dbReference>
<reference evidence="2 3" key="1">
    <citation type="submission" date="2020-08" db="EMBL/GenBank/DDBJ databases">
        <title>Whole genome shotgun sequence of Actinoplanes ianthinogenes NBRC 13996.</title>
        <authorList>
            <person name="Komaki H."/>
            <person name="Tamura T."/>
        </authorList>
    </citation>
    <scope>NUCLEOTIDE SEQUENCE [LARGE SCALE GENOMIC DNA]</scope>
    <source>
        <strain evidence="2 3">NBRC 13996</strain>
    </source>
</reference>
<protein>
    <recommendedName>
        <fullName evidence="4">NUDIX hydrolase</fullName>
    </recommendedName>
</protein>
<evidence type="ECO:0000313" key="3">
    <source>
        <dbReference type="Proteomes" id="UP000676967"/>
    </source>
</evidence>
<evidence type="ECO:0000313" key="2">
    <source>
        <dbReference type="EMBL" id="BCJ45334.1"/>
    </source>
</evidence>
<accession>A0ABN6CK15</accession>
<dbReference type="Proteomes" id="UP000676967">
    <property type="component" value="Chromosome"/>
</dbReference>
<organism evidence="2 3">
    <name type="scientific">Actinoplanes ianthinogenes</name>
    <dbReference type="NCBI Taxonomy" id="122358"/>
    <lineage>
        <taxon>Bacteria</taxon>
        <taxon>Bacillati</taxon>
        <taxon>Actinomycetota</taxon>
        <taxon>Actinomycetes</taxon>
        <taxon>Micromonosporales</taxon>
        <taxon>Micromonosporaceae</taxon>
        <taxon>Actinoplanes</taxon>
    </lineage>
</organism>
<keyword evidence="3" id="KW-1185">Reference proteome</keyword>
<proteinExistence type="predicted"/>